<evidence type="ECO:0000313" key="7">
    <source>
        <dbReference type="EMBL" id="KAH7388502.1"/>
    </source>
</evidence>
<dbReference type="GO" id="GO:0031201">
    <property type="term" value="C:SNARE complex"/>
    <property type="evidence" value="ECO:0007669"/>
    <property type="project" value="TreeGrafter"/>
</dbReference>
<dbReference type="InterPro" id="IPR006011">
    <property type="entry name" value="Syntaxin_N"/>
</dbReference>
<dbReference type="InterPro" id="IPR045242">
    <property type="entry name" value="Syntaxin"/>
</dbReference>
<accession>A0A8T2T1U0</accession>
<dbReference type="EMBL" id="CM035421">
    <property type="protein sequence ID" value="KAH7388502.1"/>
    <property type="molecule type" value="Genomic_DNA"/>
</dbReference>
<gene>
    <name evidence="7" type="ORF">KP509_16G078800</name>
</gene>
<dbReference type="GO" id="GO:0006886">
    <property type="term" value="P:intracellular protein transport"/>
    <property type="evidence" value="ECO:0007669"/>
    <property type="project" value="InterPro"/>
</dbReference>
<keyword evidence="5" id="KW-0812">Transmembrane</keyword>
<dbReference type="OMA" id="THIDNSN"/>
<dbReference type="OrthoDB" id="364348at2759"/>
<feature type="transmembrane region" description="Helical" evidence="5">
    <location>
        <begin position="249"/>
        <end position="269"/>
    </location>
</feature>
<dbReference type="GO" id="GO:0000149">
    <property type="term" value="F:SNARE binding"/>
    <property type="evidence" value="ECO:0007669"/>
    <property type="project" value="TreeGrafter"/>
</dbReference>
<proteinExistence type="inferred from homology"/>
<evidence type="ECO:0000256" key="5">
    <source>
        <dbReference type="SAM" id="Phobius"/>
    </source>
</evidence>
<dbReference type="EMBL" id="CM035421">
    <property type="protein sequence ID" value="KAH7388503.1"/>
    <property type="molecule type" value="Genomic_DNA"/>
</dbReference>
<comment type="similarity">
    <text evidence="1 3">Belongs to the syntaxin family.</text>
</comment>
<dbReference type="GO" id="GO:0012505">
    <property type="term" value="C:endomembrane system"/>
    <property type="evidence" value="ECO:0007669"/>
    <property type="project" value="TreeGrafter"/>
</dbReference>
<reference evidence="7" key="1">
    <citation type="submission" date="2021-08" db="EMBL/GenBank/DDBJ databases">
        <title>WGS assembly of Ceratopteris richardii.</title>
        <authorList>
            <person name="Marchant D.B."/>
            <person name="Chen G."/>
            <person name="Jenkins J."/>
            <person name="Shu S."/>
            <person name="Leebens-Mack J."/>
            <person name="Grimwood J."/>
            <person name="Schmutz J."/>
            <person name="Soltis P."/>
            <person name="Soltis D."/>
            <person name="Chen Z.-H."/>
        </authorList>
    </citation>
    <scope>NUCLEOTIDE SEQUENCE</scope>
    <source>
        <strain evidence="7">Whitten #5841</strain>
        <tissue evidence="7">Leaf</tissue>
    </source>
</reference>
<dbReference type="Gene3D" id="1.20.5.110">
    <property type="match status" value="1"/>
</dbReference>
<dbReference type="Pfam" id="PF14523">
    <property type="entry name" value="Syntaxin_2"/>
    <property type="match status" value="1"/>
</dbReference>
<keyword evidence="2" id="KW-0653">Protein transport</keyword>
<dbReference type="Proteomes" id="UP000825935">
    <property type="component" value="Chromosome 16"/>
</dbReference>
<evidence type="ECO:0000256" key="4">
    <source>
        <dbReference type="SAM" id="MobiDB-lite"/>
    </source>
</evidence>
<dbReference type="InterPro" id="IPR006012">
    <property type="entry name" value="Syntaxin/epimorphin_CS"/>
</dbReference>
<dbReference type="CDD" id="cd15840">
    <property type="entry name" value="SNARE_Qa"/>
    <property type="match status" value="1"/>
</dbReference>
<sequence>MSFQELVSRREEAPQVQSVKPQDPRQAVAASIFQINTSVSTFKRLANKLGTSKDTPELRQKLHKIRQQIGSLTQETSSTLKSISEIDHGNAVDRGRQIADAKLAKDFQAVLKEFQSAQRAAAHRETTHTPHIPQLESSLSGTARQLNLVEESNEEQALLIEQRRQEVLAVESERLFNEALIEERDQGIEAIQQQIGEVHEIFKDLAVLVREQGVMIDDIEANIESSHSATVESNKQLSKASKSQRSSSSLVCSLLFIFGALLVITLIVLSL</sequence>
<dbReference type="GO" id="GO:0048278">
    <property type="term" value="P:vesicle docking"/>
    <property type="evidence" value="ECO:0007669"/>
    <property type="project" value="TreeGrafter"/>
</dbReference>
<dbReference type="GO" id="GO:0005484">
    <property type="term" value="F:SNAP receptor activity"/>
    <property type="evidence" value="ECO:0007669"/>
    <property type="project" value="InterPro"/>
</dbReference>
<dbReference type="InterPro" id="IPR000727">
    <property type="entry name" value="T_SNARE_dom"/>
</dbReference>
<dbReference type="PROSITE" id="PS00914">
    <property type="entry name" value="SYNTAXIN"/>
    <property type="match status" value="1"/>
</dbReference>
<keyword evidence="5" id="KW-0472">Membrane</keyword>
<protein>
    <recommendedName>
        <fullName evidence="6">t-SNARE coiled-coil homology domain-containing protein</fullName>
    </recommendedName>
</protein>
<dbReference type="SMART" id="SM00397">
    <property type="entry name" value="t_SNARE"/>
    <property type="match status" value="1"/>
</dbReference>
<dbReference type="PANTHER" id="PTHR19957:SF38">
    <property type="entry name" value="LD27581P"/>
    <property type="match status" value="1"/>
</dbReference>
<organism evidence="7 8">
    <name type="scientific">Ceratopteris richardii</name>
    <name type="common">Triangle waterfern</name>
    <dbReference type="NCBI Taxonomy" id="49495"/>
    <lineage>
        <taxon>Eukaryota</taxon>
        <taxon>Viridiplantae</taxon>
        <taxon>Streptophyta</taxon>
        <taxon>Embryophyta</taxon>
        <taxon>Tracheophyta</taxon>
        <taxon>Polypodiopsida</taxon>
        <taxon>Polypodiidae</taxon>
        <taxon>Polypodiales</taxon>
        <taxon>Pteridineae</taxon>
        <taxon>Pteridaceae</taxon>
        <taxon>Parkerioideae</taxon>
        <taxon>Ceratopteris</taxon>
    </lineage>
</organism>
<feature type="region of interest" description="Disordered" evidence="4">
    <location>
        <begin position="1"/>
        <end position="24"/>
    </location>
</feature>
<dbReference type="SMART" id="SM00503">
    <property type="entry name" value="SynN"/>
    <property type="match status" value="1"/>
</dbReference>
<dbReference type="Pfam" id="PF05739">
    <property type="entry name" value="SNARE"/>
    <property type="match status" value="1"/>
</dbReference>
<dbReference type="AlphaFoldDB" id="A0A8T2T1U0"/>
<dbReference type="InterPro" id="IPR010989">
    <property type="entry name" value="SNARE"/>
</dbReference>
<evidence type="ECO:0000256" key="3">
    <source>
        <dbReference type="RuleBase" id="RU003858"/>
    </source>
</evidence>
<dbReference type="PROSITE" id="PS50192">
    <property type="entry name" value="T_SNARE"/>
    <property type="match status" value="1"/>
</dbReference>
<dbReference type="SUPFAM" id="SSF47661">
    <property type="entry name" value="t-snare proteins"/>
    <property type="match status" value="1"/>
</dbReference>
<dbReference type="FunFam" id="1.20.5.110:FF:000035">
    <property type="entry name" value="Syntaxin-22 like"/>
    <property type="match status" value="1"/>
</dbReference>
<evidence type="ECO:0000259" key="6">
    <source>
        <dbReference type="PROSITE" id="PS50192"/>
    </source>
</evidence>
<keyword evidence="5" id="KW-1133">Transmembrane helix</keyword>
<dbReference type="PANTHER" id="PTHR19957">
    <property type="entry name" value="SYNTAXIN"/>
    <property type="match status" value="1"/>
</dbReference>
<keyword evidence="2" id="KW-0813">Transport</keyword>
<name>A0A8T2T1U0_CERRI</name>
<dbReference type="GO" id="GO:0006906">
    <property type="term" value="P:vesicle fusion"/>
    <property type="evidence" value="ECO:0007669"/>
    <property type="project" value="TreeGrafter"/>
</dbReference>
<dbReference type="Gene3D" id="1.20.58.70">
    <property type="match status" value="1"/>
</dbReference>
<feature type="domain" description="T-SNARE coiled-coil homology" evidence="6">
    <location>
        <begin position="178"/>
        <end position="240"/>
    </location>
</feature>
<evidence type="ECO:0000256" key="2">
    <source>
        <dbReference type="ARBA" id="ARBA00022927"/>
    </source>
</evidence>
<keyword evidence="8" id="KW-1185">Reference proteome</keyword>
<evidence type="ECO:0000313" key="8">
    <source>
        <dbReference type="Proteomes" id="UP000825935"/>
    </source>
</evidence>
<evidence type="ECO:0000256" key="1">
    <source>
        <dbReference type="ARBA" id="ARBA00009063"/>
    </source>
</evidence>
<comment type="caution">
    <text evidence="7">The sequence shown here is derived from an EMBL/GenBank/DDBJ whole genome shotgun (WGS) entry which is preliminary data.</text>
</comment>